<dbReference type="Pfam" id="PF11603">
    <property type="entry name" value="Sir1"/>
    <property type="match status" value="1"/>
</dbReference>
<dbReference type="EMBL" id="BTFZ01000013">
    <property type="protein sequence ID" value="GMM37879.1"/>
    <property type="molecule type" value="Genomic_DNA"/>
</dbReference>
<organism evidence="2 3">
    <name type="scientific">Saccharomycopsis crataegensis</name>
    <dbReference type="NCBI Taxonomy" id="43959"/>
    <lineage>
        <taxon>Eukaryota</taxon>
        <taxon>Fungi</taxon>
        <taxon>Dikarya</taxon>
        <taxon>Ascomycota</taxon>
        <taxon>Saccharomycotina</taxon>
        <taxon>Saccharomycetes</taxon>
        <taxon>Saccharomycopsidaceae</taxon>
        <taxon>Saccharomycopsis</taxon>
    </lineage>
</organism>
<evidence type="ECO:0000313" key="2">
    <source>
        <dbReference type="EMBL" id="GMM37879.1"/>
    </source>
</evidence>
<proteinExistence type="predicted"/>
<name>A0AAV5QSY6_9ASCO</name>
<gene>
    <name evidence="2" type="ORF">DASC09_052040</name>
</gene>
<dbReference type="AlphaFoldDB" id="A0AAV5QSY6"/>
<protein>
    <recommendedName>
        <fullName evidence="1">Sir1 ORC-binding domain-containing protein</fullName>
    </recommendedName>
</protein>
<sequence>MIQVSDRISVSDGFIIDKNERRIISTSSKIITKLGKASKKNLSACDLKDIHSIFSTTNVCFYDLSEIMPHITMTEVFIKKSSDGRYQTQSRKFTGSSKYQATIIRLAGNKNYYLIHRKESESNVAYDIMGSSNDTQFVKSNTVLKSYLGDPIVSQNDKQLLIKLQNYDLKEEASELFMFGYKQTQLNSSIITDSSFGLGFEKFYKILDPKTVRAYAAAFQQIYPIFKYISQFEYIKGDSTSILDPKKNLNDAEDVGSRFEALAKFIFSLIENENYHLLFNKLVVLMITKKNSDISDATNKRFESTDTILKRLDVLKHVIRFAYVNRDVASKMKYIGVSPIRGSNFIWLTALYTLFVKEKAAQRVFDCILLDSTTVIVDGITINQQQLIDGRQKLMDDFYAHAGRITNFINGDTNIDRIFESFVKLSKINRINHSFLNLVGDKIPDYLRFGLKENLQDHTLKSIKEMFIYLTSLLINLFFLEAGSFQFPEIQVSKFSTEDMCLNWDITDETIFLITNYTKKRVRSAKPRYLSQTTTKLTIWLLLLRPVFIEILRLYPESDELDENGLPLVEPNAFANISVDDENDDIIEVASSSLVSTCIFTTGTNFISQNRFHSLFTKVFSFGIRVARKAFRCFMNNPESAASGKLIDAVTVAADHSSTIGNGCIGSERRRSLNEVESFYVQKQLSKSWLKFLGDQTTIQPPTQQPNSYINSPDLLKSGKELYGPDFEFRSTAQALFSMDIANSQKPVFLTAPCGFGKTTVVNIVHNIGTAEQINFIFGPYLSLLGHLNSIFKKTIMWPDLLADPVNNIQGVQNIICSFETSF</sequence>
<reference evidence="2 3" key="1">
    <citation type="journal article" date="2023" name="Elife">
        <title>Identification of key yeast species and microbe-microbe interactions impacting larval growth of Drosophila in the wild.</title>
        <authorList>
            <person name="Mure A."/>
            <person name="Sugiura Y."/>
            <person name="Maeda R."/>
            <person name="Honda K."/>
            <person name="Sakurai N."/>
            <person name="Takahashi Y."/>
            <person name="Watada M."/>
            <person name="Katoh T."/>
            <person name="Gotoh A."/>
            <person name="Gotoh Y."/>
            <person name="Taniguchi I."/>
            <person name="Nakamura K."/>
            <person name="Hayashi T."/>
            <person name="Katayama T."/>
            <person name="Uemura T."/>
            <person name="Hattori Y."/>
        </authorList>
    </citation>
    <scope>NUCLEOTIDE SEQUENCE [LARGE SCALE GENOMIC DNA]</scope>
    <source>
        <strain evidence="2 3">SC-9</strain>
    </source>
</reference>
<evidence type="ECO:0000259" key="1">
    <source>
        <dbReference type="Pfam" id="PF11603"/>
    </source>
</evidence>
<feature type="domain" description="Sir1 ORC-binding" evidence="1">
    <location>
        <begin position="3"/>
        <end position="114"/>
    </location>
</feature>
<comment type="caution">
    <text evidence="2">The sequence shown here is derived from an EMBL/GenBank/DDBJ whole genome shotgun (WGS) entry which is preliminary data.</text>
</comment>
<evidence type="ECO:0000313" key="3">
    <source>
        <dbReference type="Proteomes" id="UP001360560"/>
    </source>
</evidence>
<dbReference type="RefSeq" id="XP_064854875.1">
    <property type="nucleotide sequence ID" value="XM_064998803.1"/>
</dbReference>
<keyword evidence="3" id="KW-1185">Reference proteome</keyword>
<dbReference type="GeneID" id="90075854"/>
<accession>A0AAV5QSY6</accession>
<dbReference type="InterPro" id="IPR021646">
    <property type="entry name" value="Sir1_ORC-binding"/>
</dbReference>
<dbReference type="Proteomes" id="UP001360560">
    <property type="component" value="Unassembled WGS sequence"/>
</dbReference>